<comment type="caution">
    <text evidence="1">The sequence shown here is derived from an EMBL/GenBank/DDBJ whole genome shotgun (WGS) entry which is preliminary data.</text>
</comment>
<dbReference type="AlphaFoldDB" id="A0AA86MN38"/>
<evidence type="ECO:0000313" key="1">
    <source>
        <dbReference type="EMBL" id="CAG9704979.1"/>
    </source>
</evidence>
<organism evidence="1 2">
    <name type="scientific">Clostridium neonatale</name>
    <dbReference type="NCBI Taxonomy" id="137838"/>
    <lineage>
        <taxon>Bacteria</taxon>
        <taxon>Bacillati</taxon>
        <taxon>Bacillota</taxon>
        <taxon>Clostridia</taxon>
        <taxon>Eubacteriales</taxon>
        <taxon>Clostridiaceae</taxon>
        <taxon>Clostridium</taxon>
    </lineage>
</organism>
<reference evidence="1" key="1">
    <citation type="submission" date="2021-10" db="EMBL/GenBank/DDBJ databases">
        <authorList>
            <person name="Mesa V."/>
        </authorList>
    </citation>
    <scope>NUCLEOTIDE SEQUENCE</scope>
    <source>
        <strain evidence="1">CC3_PB</strain>
    </source>
</reference>
<name>A0AA86MN38_9CLOT</name>
<evidence type="ECO:0000313" key="2">
    <source>
        <dbReference type="Proteomes" id="UP000789738"/>
    </source>
</evidence>
<sequence>MAELGLPHAGYTASNRFNEISVYTLTLDGLSNGHTPPTG</sequence>
<accession>A0AA86MN38</accession>
<proteinExistence type="predicted"/>
<dbReference type="Proteomes" id="UP000789738">
    <property type="component" value="Unassembled WGS sequence"/>
</dbReference>
<gene>
    <name evidence="1" type="ORF">CNEO_41554</name>
</gene>
<dbReference type="EMBL" id="CAKJVE010000004">
    <property type="protein sequence ID" value="CAG9704979.1"/>
    <property type="molecule type" value="Genomic_DNA"/>
</dbReference>
<protein>
    <submittedName>
        <fullName evidence="1">Uncharacterized protein</fullName>
    </submittedName>
</protein>